<evidence type="ECO:0000313" key="1">
    <source>
        <dbReference type="EnsemblPlants" id="OPUNC02G35320.1"/>
    </source>
</evidence>
<accession>A0A0E0K774</accession>
<keyword evidence="2" id="KW-1185">Reference proteome</keyword>
<reference evidence="1" key="1">
    <citation type="submission" date="2015-04" db="UniProtKB">
        <authorList>
            <consortium name="EnsemblPlants"/>
        </authorList>
    </citation>
    <scope>IDENTIFICATION</scope>
</reference>
<evidence type="ECO:0000313" key="2">
    <source>
        <dbReference type="Proteomes" id="UP000026962"/>
    </source>
</evidence>
<name>A0A0E0K774_ORYPU</name>
<dbReference type="Gramene" id="OPUNC02G35320.1">
    <property type="protein sequence ID" value="OPUNC02G35320.1"/>
    <property type="gene ID" value="OPUNC02G35320"/>
</dbReference>
<dbReference type="AlphaFoldDB" id="A0A0E0K774"/>
<organism evidence="1">
    <name type="scientific">Oryza punctata</name>
    <name type="common">Red rice</name>
    <dbReference type="NCBI Taxonomy" id="4537"/>
    <lineage>
        <taxon>Eukaryota</taxon>
        <taxon>Viridiplantae</taxon>
        <taxon>Streptophyta</taxon>
        <taxon>Embryophyta</taxon>
        <taxon>Tracheophyta</taxon>
        <taxon>Spermatophyta</taxon>
        <taxon>Magnoliopsida</taxon>
        <taxon>Liliopsida</taxon>
        <taxon>Poales</taxon>
        <taxon>Poaceae</taxon>
        <taxon>BOP clade</taxon>
        <taxon>Oryzoideae</taxon>
        <taxon>Oryzeae</taxon>
        <taxon>Oryzinae</taxon>
        <taxon>Oryza</taxon>
    </lineage>
</organism>
<reference evidence="1" key="2">
    <citation type="submission" date="2018-05" db="EMBL/GenBank/DDBJ databases">
        <title>OpunRS2 (Oryza punctata Reference Sequence Version 2).</title>
        <authorList>
            <person name="Zhang J."/>
            <person name="Kudrna D."/>
            <person name="Lee S."/>
            <person name="Talag J."/>
            <person name="Welchert J."/>
            <person name="Wing R.A."/>
        </authorList>
    </citation>
    <scope>NUCLEOTIDE SEQUENCE [LARGE SCALE GENOMIC DNA]</scope>
</reference>
<dbReference type="STRING" id="4537.A0A0E0K774"/>
<sequence>MNFSEPTNQAANLQVMGYLNFKPNDAGAIRRRPGSIGEVAVGAALRTRIIFMATHEALHLTRPRRRTITQHVEVEFFYRERVGTWKIQFAFMNEEDDAEMGYSLTAHLVIRPNRYGDGDGCEEDKQN</sequence>
<proteinExistence type="predicted"/>
<dbReference type="EnsemblPlants" id="OPUNC02G35320.1">
    <property type="protein sequence ID" value="OPUNC02G35320.1"/>
    <property type="gene ID" value="OPUNC02G35320"/>
</dbReference>
<dbReference type="HOGENOM" id="CLU_1974125_0_0_1"/>
<dbReference type="Proteomes" id="UP000026962">
    <property type="component" value="Chromosome 2"/>
</dbReference>
<protein>
    <submittedName>
        <fullName evidence="1">Uncharacterized protein</fullName>
    </submittedName>
</protein>